<reference evidence="4" key="1">
    <citation type="journal article" date="2015" name="Proc. Natl. Acad. Sci. U.S.A.">
        <title>Genome sequence of the Asian Tiger mosquito, Aedes albopictus, reveals insights into its biology, genetics, and evolution.</title>
        <authorList>
            <person name="Chen X.G."/>
            <person name="Jiang X."/>
            <person name="Gu J."/>
            <person name="Xu M."/>
            <person name="Wu Y."/>
            <person name="Deng Y."/>
            <person name="Zhang C."/>
            <person name="Bonizzoni M."/>
            <person name="Dermauw W."/>
            <person name="Vontas J."/>
            <person name="Armbruster P."/>
            <person name="Huang X."/>
            <person name="Yang Y."/>
            <person name="Zhang H."/>
            <person name="He W."/>
            <person name="Peng H."/>
            <person name="Liu Y."/>
            <person name="Wu K."/>
            <person name="Chen J."/>
            <person name="Lirakis M."/>
            <person name="Topalis P."/>
            <person name="Van Leeuwen T."/>
            <person name="Hall A.B."/>
            <person name="Jiang X."/>
            <person name="Thorpe C."/>
            <person name="Mueller R.L."/>
            <person name="Sun C."/>
            <person name="Waterhouse R.M."/>
            <person name="Yan G."/>
            <person name="Tu Z.J."/>
            <person name="Fang X."/>
            <person name="James A.A."/>
        </authorList>
    </citation>
    <scope>NUCLEOTIDE SEQUENCE [LARGE SCALE GENOMIC DNA]</scope>
    <source>
        <strain evidence="4">Foshan</strain>
    </source>
</reference>
<dbReference type="Gene3D" id="3.10.10.10">
    <property type="entry name" value="HIV Type 1 Reverse Transcriptase, subunit A, domain 1"/>
    <property type="match status" value="1"/>
</dbReference>
<dbReference type="PROSITE" id="PS50158">
    <property type="entry name" value="ZF_CCHC"/>
    <property type="match status" value="1"/>
</dbReference>
<dbReference type="InterPro" id="IPR001878">
    <property type="entry name" value="Znf_CCHC"/>
</dbReference>
<accession>A0ABM1XME8</accession>
<dbReference type="SUPFAM" id="SSF56672">
    <property type="entry name" value="DNA/RNA polymerases"/>
    <property type="match status" value="1"/>
</dbReference>
<organism evidence="3 4">
    <name type="scientific">Aedes albopictus</name>
    <name type="common">Asian tiger mosquito</name>
    <name type="synonym">Stegomyia albopicta</name>
    <dbReference type="NCBI Taxonomy" id="7160"/>
    <lineage>
        <taxon>Eukaryota</taxon>
        <taxon>Metazoa</taxon>
        <taxon>Ecdysozoa</taxon>
        <taxon>Arthropoda</taxon>
        <taxon>Hexapoda</taxon>
        <taxon>Insecta</taxon>
        <taxon>Pterygota</taxon>
        <taxon>Neoptera</taxon>
        <taxon>Endopterygota</taxon>
        <taxon>Diptera</taxon>
        <taxon>Nematocera</taxon>
        <taxon>Culicoidea</taxon>
        <taxon>Culicidae</taxon>
        <taxon>Culicinae</taxon>
        <taxon>Aedini</taxon>
        <taxon>Aedes</taxon>
        <taxon>Stegomyia</taxon>
    </lineage>
</organism>
<dbReference type="RefSeq" id="XP_062702560.1">
    <property type="nucleotide sequence ID" value="XM_062846576.1"/>
</dbReference>
<keyword evidence="1" id="KW-0479">Metal-binding</keyword>
<dbReference type="Pfam" id="PF00098">
    <property type="entry name" value="zf-CCHC"/>
    <property type="match status" value="1"/>
</dbReference>
<keyword evidence="4" id="KW-1185">Reference proteome</keyword>
<dbReference type="PANTHER" id="PTHR37984:SF11">
    <property type="entry name" value="INTEGRASE CATALYTIC DOMAIN-CONTAINING PROTEIN"/>
    <property type="match status" value="1"/>
</dbReference>
<dbReference type="SMART" id="SM00343">
    <property type="entry name" value="ZnF_C2HC"/>
    <property type="match status" value="2"/>
</dbReference>
<reference evidence="3" key="2">
    <citation type="submission" date="2025-05" db="UniProtKB">
        <authorList>
            <consortium name="EnsemblMetazoa"/>
        </authorList>
    </citation>
    <scope>IDENTIFICATION</scope>
    <source>
        <strain evidence="3">Foshan</strain>
    </source>
</reference>
<evidence type="ECO:0000256" key="1">
    <source>
        <dbReference type="PROSITE-ProRule" id="PRU00047"/>
    </source>
</evidence>
<dbReference type="Gene3D" id="4.10.60.10">
    <property type="entry name" value="Zinc finger, CCHC-type"/>
    <property type="match status" value="1"/>
</dbReference>
<evidence type="ECO:0000313" key="4">
    <source>
        <dbReference type="Proteomes" id="UP000069940"/>
    </source>
</evidence>
<dbReference type="SUPFAM" id="SSF57756">
    <property type="entry name" value="Retrovirus zinc finger-like domains"/>
    <property type="match status" value="1"/>
</dbReference>
<proteinExistence type="predicted"/>
<dbReference type="Proteomes" id="UP000069940">
    <property type="component" value="Unassembled WGS sequence"/>
</dbReference>
<protein>
    <recommendedName>
        <fullName evidence="2">CCHC-type domain-containing protein</fullName>
    </recommendedName>
</protein>
<dbReference type="InterPro" id="IPR050951">
    <property type="entry name" value="Retrovirus_Pol_polyprotein"/>
</dbReference>
<keyword evidence="1" id="KW-0862">Zinc</keyword>
<dbReference type="InterPro" id="IPR043502">
    <property type="entry name" value="DNA/RNA_pol_sf"/>
</dbReference>
<dbReference type="InterPro" id="IPR036875">
    <property type="entry name" value="Znf_CCHC_sf"/>
</dbReference>
<evidence type="ECO:0000259" key="2">
    <source>
        <dbReference type="PROSITE" id="PS50158"/>
    </source>
</evidence>
<evidence type="ECO:0000313" key="3">
    <source>
        <dbReference type="EnsemblMetazoa" id="AALFPA23_000989.P38383"/>
    </source>
</evidence>
<sequence>MASRMLIDAAAMPPFKAGDDPRNNWIKWKKALERFLRVNKVEADEEKYDLLLVLGAIELQSFYDKITKWECRQPTSDTGDEFVVLQYESAIASLDAYFAPQLNKRFERHLFRAMKQESQEPFEEFVFRLKDQANRCQFSDVDDAIVDQIIEGCISPELRKKLLTEDLNLHETTVLGKTLEEVQKQTKEYAKPSTSGLSSLEGTVQKINDKFASKQRTSITNTRKCYNCNKAGHVAKDLDKCPARNVACHSCGCVGHFAVCCRKRRYEPGPSTIPEKKARVHAIVSPQDKRDGVFFVRTGEELDEVLLLDLGGVRAKMLVDSGSPANIINPETYTHLKANRAAMVNDRTPRQEELKLKPFASDEEIRFSRVFEVEIKVPDEESGIWAHVLVAPEGQVNLLSKGTAFALGVLKIGYKVNRLTDSAITCTDEFPKIPNTMLKIQVDKTVHPVVQPVRRFPIAMEADVEDAINDLVKKKIVERAEGPLTWVSPLVPIRKTDGKIRLCVDMRAANRAVIRENYPMPNIDSAMATITKVRN</sequence>
<keyword evidence="1" id="KW-0863">Zinc-finger</keyword>
<feature type="domain" description="CCHC-type" evidence="2">
    <location>
        <begin position="223"/>
        <end position="237"/>
    </location>
</feature>
<name>A0ABM1XME8_AEDAL</name>
<dbReference type="EnsemblMetazoa" id="AALFPA23_000989.R38383">
    <property type="protein sequence ID" value="AALFPA23_000989.P38383"/>
    <property type="gene ID" value="AALFPA23_000989"/>
</dbReference>
<dbReference type="GeneID" id="134285554"/>
<dbReference type="PANTHER" id="PTHR37984">
    <property type="entry name" value="PROTEIN CBG26694"/>
    <property type="match status" value="1"/>
</dbReference>